<dbReference type="Proteomes" id="UP000299102">
    <property type="component" value="Unassembled WGS sequence"/>
</dbReference>
<reference evidence="1 2" key="1">
    <citation type="journal article" date="2019" name="Commun. Biol.">
        <title>The bagworm genome reveals a unique fibroin gene that provides high tensile strength.</title>
        <authorList>
            <person name="Kono N."/>
            <person name="Nakamura H."/>
            <person name="Ohtoshi R."/>
            <person name="Tomita M."/>
            <person name="Numata K."/>
            <person name="Arakawa K."/>
        </authorList>
    </citation>
    <scope>NUCLEOTIDE SEQUENCE [LARGE SCALE GENOMIC DNA]</scope>
</reference>
<protein>
    <submittedName>
        <fullName evidence="1">Uncharacterized protein</fullName>
    </submittedName>
</protein>
<gene>
    <name evidence="1" type="ORF">EVAR_52566_1</name>
</gene>
<comment type="caution">
    <text evidence="1">The sequence shown here is derived from an EMBL/GenBank/DDBJ whole genome shotgun (WGS) entry which is preliminary data.</text>
</comment>
<keyword evidence="2" id="KW-1185">Reference proteome</keyword>
<evidence type="ECO:0000313" key="2">
    <source>
        <dbReference type="Proteomes" id="UP000299102"/>
    </source>
</evidence>
<accession>A0A4C1YEQ7</accession>
<dbReference type="EMBL" id="BGZK01001163">
    <property type="protein sequence ID" value="GBP73139.1"/>
    <property type="molecule type" value="Genomic_DNA"/>
</dbReference>
<name>A0A4C1YEQ7_EUMVA</name>
<evidence type="ECO:0000313" key="1">
    <source>
        <dbReference type="EMBL" id="GBP73139.1"/>
    </source>
</evidence>
<sequence length="298" mass="32829">MGQLRQLPGASPRTDVLHDEIYRTLESMGRRPRNSAVLFGAKPAQQQSNMKLLIALACVALAAAAPRPEPVDLPMPVSPEVVQVVEQPLFAPMMQDTIIIIAQQFDNVHFPPFRQDPFLRFAPKNPGFNAIQEDAVQVVDSPVMEENDALVADRVQIVDTPEIQVNEEQLAVEIPAPSDDVVKIVDSPVMEETNFLYADQVQVVDMPEVNVNEGVLEDASMTAGEAVIVVDSPTMEELPVLREIEPLMTDQVQVVDMPEMQVIAEQPAEESFFVDAVQVVDGPIMEENVADQVIVVDM</sequence>
<proteinExistence type="predicted"/>
<dbReference type="AlphaFoldDB" id="A0A4C1YEQ7"/>
<organism evidence="1 2">
    <name type="scientific">Eumeta variegata</name>
    <name type="common">Bagworm moth</name>
    <name type="synonym">Eumeta japonica</name>
    <dbReference type="NCBI Taxonomy" id="151549"/>
    <lineage>
        <taxon>Eukaryota</taxon>
        <taxon>Metazoa</taxon>
        <taxon>Ecdysozoa</taxon>
        <taxon>Arthropoda</taxon>
        <taxon>Hexapoda</taxon>
        <taxon>Insecta</taxon>
        <taxon>Pterygota</taxon>
        <taxon>Neoptera</taxon>
        <taxon>Endopterygota</taxon>
        <taxon>Lepidoptera</taxon>
        <taxon>Glossata</taxon>
        <taxon>Ditrysia</taxon>
        <taxon>Tineoidea</taxon>
        <taxon>Psychidae</taxon>
        <taxon>Oiketicinae</taxon>
        <taxon>Eumeta</taxon>
    </lineage>
</organism>